<evidence type="ECO:0000256" key="7">
    <source>
        <dbReference type="PIRSR" id="PIRSR602081-2"/>
    </source>
</evidence>
<feature type="binding site" evidence="6">
    <location>
        <position position="369"/>
    </location>
    <ligand>
        <name>FAD</name>
        <dbReference type="ChEBI" id="CHEBI:57692"/>
    </ligand>
</feature>
<keyword evidence="4 6" id="KW-0274">FAD</keyword>
<feature type="site" description="Electron transfer via tryptophanyl radical" evidence="7">
    <location>
        <position position="532"/>
    </location>
</feature>
<feature type="binding site" evidence="6">
    <location>
        <begin position="522"/>
        <end position="524"/>
    </location>
    <ligand>
        <name>FAD</name>
        <dbReference type="ChEBI" id="CHEBI:57692"/>
    </ligand>
</feature>
<feature type="binding site" evidence="6">
    <location>
        <begin position="424"/>
        <end position="431"/>
    </location>
    <ligand>
        <name>FAD</name>
        <dbReference type="ChEBI" id="CHEBI:57692"/>
    </ligand>
</feature>
<reference evidence="10 11" key="1">
    <citation type="journal article" date="2018" name="Mol. Biol. Evol.">
        <title>Broad Genomic Sampling Reveals a Smut Pathogenic Ancestry of the Fungal Clade Ustilaginomycotina.</title>
        <authorList>
            <person name="Kijpornyongpan T."/>
            <person name="Mondo S.J."/>
            <person name="Barry K."/>
            <person name="Sandor L."/>
            <person name="Lee J."/>
            <person name="Lipzen A."/>
            <person name="Pangilinan J."/>
            <person name="LaButti K."/>
            <person name="Hainaut M."/>
            <person name="Henrissat B."/>
            <person name="Grigoriev I.V."/>
            <person name="Spatafora J.W."/>
            <person name="Aime M.C."/>
        </authorList>
    </citation>
    <scope>NUCLEOTIDE SEQUENCE [LARGE SCALE GENOMIC DNA]</scope>
    <source>
        <strain evidence="10 11">MCA 4198</strain>
    </source>
</reference>
<dbReference type="GO" id="GO:0006950">
    <property type="term" value="P:response to stress"/>
    <property type="evidence" value="ECO:0007669"/>
    <property type="project" value="UniProtKB-ARBA"/>
</dbReference>
<dbReference type="AlphaFoldDB" id="A0A316YX98"/>
<feature type="site" description="Electron transfer via tryptophanyl radical" evidence="7">
    <location>
        <position position="509"/>
    </location>
</feature>
<dbReference type="Pfam" id="PF03441">
    <property type="entry name" value="FAD_binding_7"/>
    <property type="match status" value="1"/>
</dbReference>
<dbReference type="InterPro" id="IPR002081">
    <property type="entry name" value="Cryptochrome/DNA_photolyase_1"/>
</dbReference>
<dbReference type="STRING" id="215250.A0A316YX98"/>
<feature type="domain" description="Photolyase/cryptochrome alpha/beta" evidence="9">
    <location>
        <begin position="102"/>
        <end position="240"/>
    </location>
</feature>
<dbReference type="Gene3D" id="1.10.579.10">
    <property type="entry name" value="DNA Cyclobutane Dipyrimidine Photolyase, subunit A, domain 3"/>
    <property type="match status" value="1"/>
</dbReference>
<name>A0A316YX98_9BASI</name>
<dbReference type="Proteomes" id="UP000245768">
    <property type="component" value="Unassembled WGS sequence"/>
</dbReference>
<sequence>MPAKQKREPETPDEDEKVLDPKLASTPDVDDEEMSQPAKKKKKTTTTSSATSSIGGKGKDWPDVKRNAFNPSPTKLPEKNTPLQQLRDALKKHGEAPKAEGNVVFWMRMRDMRIEDSRGLERASQLVQERKGSHLIVLYIISPQDYLAHDRSPRRIDFMLRSLEQIQSQLDELNIPFAVLTHEPRTAIPKKALELCKEWGVSNLIGNIEYEVDELWRDVQVVEQAKSYDVHAEFLDDTYVVPPGRVLTKDGRPYSVFSPWNRNWVDVLSKTPQLIESSEEPKANDKSVRSDSKLKGLFGTKIPESVKGFECKDRSYMEKLWPAGSKAAQKVLDNFVRGKGGLPILDAPATGEDLDKVQAASKESRLGRYGTGRNLMSENGASRLSPYLSAGLISARQCLRTTRDVTKGKLQVGRDSGPAMWNTEVSFRDFYGHVLAAWPRVCMGRAYVTRYEDVVWEYDNETLDKWQQGKTGYPIVDASMRQGAKQGYMHNRGRMVVAMFLTKHLMHDWREGERWFMRNFIDGDFASNNGGWQWSASTGTDPQPYFRIFNPISQSEKCDPQGEYIRHWLPELRGVKGNAIHHPFERLSKEEFKKLDYPEPIVEHKFARERALRRFKNVGEK</sequence>
<dbReference type="GO" id="GO:0003677">
    <property type="term" value="F:DNA binding"/>
    <property type="evidence" value="ECO:0007669"/>
    <property type="project" value="TreeGrafter"/>
</dbReference>
<dbReference type="InterPro" id="IPR006050">
    <property type="entry name" value="DNA_photolyase_N"/>
</dbReference>
<evidence type="ECO:0000256" key="2">
    <source>
        <dbReference type="ARBA" id="ARBA00005862"/>
    </source>
</evidence>
<keyword evidence="5" id="KW-0157">Chromophore</keyword>
<keyword evidence="3 6" id="KW-0285">Flavoprotein</keyword>
<protein>
    <recommendedName>
        <fullName evidence="9">Photolyase/cryptochrome alpha/beta domain-containing protein</fullName>
    </recommendedName>
</protein>
<organism evidence="10 11">
    <name type="scientific">Acaromyces ingoldii</name>
    <dbReference type="NCBI Taxonomy" id="215250"/>
    <lineage>
        <taxon>Eukaryota</taxon>
        <taxon>Fungi</taxon>
        <taxon>Dikarya</taxon>
        <taxon>Basidiomycota</taxon>
        <taxon>Ustilaginomycotina</taxon>
        <taxon>Exobasidiomycetes</taxon>
        <taxon>Exobasidiales</taxon>
        <taxon>Cryptobasidiaceae</taxon>
        <taxon>Acaromyces</taxon>
    </lineage>
</organism>
<dbReference type="GO" id="GO:0005737">
    <property type="term" value="C:cytoplasm"/>
    <property type="evidence" value="ECO:0007669"/>
    <property type="project" value="TreeGrafter"/>
</dbReference>
<evidence type="ECO:0000256" key="5">
    <source>
        <dbReference type="ARBA" id="ARBA00022991"/>
    </source>
</evidence>
<feature type="site" description="Electron transfer via tryptophanyl radical" evidence="7">
    <location>
        <position position="456"/>
    </location>
</feature>
<dbReference type="InterPro" id="IPR014729">
    <property type="entry name" value="Rossmann-like_a/b/a_fold"/>
</dbReference>
<dbReference type="InterPro" id="IPR036134">
    <property type="entry name" value="Crypto/Photolyase_FAD-like_sf"/>
</dbReference>
<dbReference type="SUPFAM" id="SSF52425">
    <property type="entry name" value="Cryptochrome/photolyase, N-terminal domain"/>
    <property type="match status" value="1"/>
</dbReference>
<dbReference type="Gene3D" id="3.40.50.620">
    <property type="entry name" value="HUPs"/>
    <property type="match status" value="1"/>
</dbReference>
<dbReference type="InParanoid" id="A0A316YX98"/>
<evidence type="ECO:0000256" key="1">
    <source>
        <dbReference type="ARBA" id="ARBA00001932"/>
    </source>
</evidence>
<keyword evidence="11" id="KW-1185">Reference proteome</keyword>
<dbReference type="EMBL" id="KZ819634">
    <property type="protein sequence ID" value="PWN93732.1"/>
    <property type="molecule type" value="Genomic_DNA"/>
</dbReference>
<dbReference type="InterPro" id="IPR036155">
    <property type="entry name" value="Crypto/Photolyase_N_sf"/>
</dbReference>
<proteinExistence type="inferred from homology"/>
<dbReference type="InterPro" id="IPR005101">
    <property type="entry name" value="Cryptochr/Photolyase_FAD-bd"/>
</dbReference>
<dbReference type="OrthoDB" id="435881at2759"/>
<feature type="compositionally biased region" description="Basic and acidic residues" evidence="8">
    <location>
        <begin position="57"/>
        <end position="66"/>
    </location>
</feature>
<dbReference type="GO" id="GO:0071949">
    <property type="term" value="F:FAD binding"/>
    <property type="evidence" value="ECO:0007669"/>
    <property type="project" value="TreeGrafter"/>
</dbReference>
<dbReference type="Pfam" id="PF00875">
    <property type="entry name" value="DNA_photolyase"/>
    <property type="match status" value="1"/>
</dbReference>
<evidence type="ECO:0000256" key="3">
    <source>
        <dbReference type="ARBA" id="ARBA00022630"/>
    </source>
</evidence>
<dbReference type="GeneID" id="37042524"/>
<dbReference type="GO" id="GO:0003904">
    <property type="term" value="F:deoxyribodipyrimidine photo-lyase activity"/>
    <property type="evidence" value="ECO:0007669"/>
    <property type="project" value="TreeGrafter"/>
</dbReference>
<gene>
    <name evidence="10" type="ORF">FA10DRAFT_264340</name>
</gene>
<dbReference type="GO" id="GO:0043153">
    <property type="term" value="P:entrainment of circadian clock by photoperiod"/>
    <property type="evidence" value="ECO:0007669"/>
    <property type="project" value="TreeGrafter"/>
</dbReference>
<comment type="cofactor">
    <cofactor evidence="1">
        <name>(6R)-5,10-methylene-5,6,7,8-tetrahydrofolate</name>
        <dbReference type="ChEBI" id="CHEBI:15636"/>
    </cofactor>
</comment>
<comment type="cofactor">
    <cofactor evidence="6">
        <name>FAD</name>
        <dbReference type="ChEBI" id="CHEBI:57692"/>
    </cofactor>
    <text evidence="6">Binds 1 FAD per subunit.</text>
</comment>
<dbReference type="PANTHER" id="PTHR11455">
    <property type="entry name" value="CRYPTOCHROME"/>
    <property type="match status" value="1"/>
</dbReference>
<dbReference type="FunFam" id="1.10.579.10:FF:000003">
    <property type="entry name" value="Deoxyribodipyrimidine photo-lyase"/>
    <property type="match status" value="1"/>
</dbReference>
<dbReference type="SUPFAM" id="SSF48173">
    <property type="entry name" value="Cryptochrome/photolyase FAD-binding domain"/>
    <property type="match status" value="1"/>
</dbReference>
<dbReference type="GO" id="GO:0032922">
    <property type="term" value="P:circadian regulation of gene expression"/>
    <property type="evidence" value="ECO:0007669"/>
    <property type="project" value="TreeGrafter"/>
</dbReference>
<evidence type="ECO:0000256" key="4">
    <source>
        <dbReference type="ARBA" id="ARBA00022827"/>
    </source>
</evidence>
<evidence type="ECO:0000259" key="9">
    <source>
        <dbReference type="PROSITE" id="PS51645"/>
    </source>
</evidence>
<dbReference type="PANTHER" id="PTHR11455:SF18">
    <property type="entry name" value="SI:CH1073-390K14.1"/>
    <property type="match status" value="1"/>
</dbReference>
<feature type="region of interest" description="Disordered" evidence="8">
    <location>
        <begin position="1"/>
        <end position="82"/>
    </location>
</feature>
<dbReference type="GO" id="GO:0006139">
    <property type="term" value="P:nucleobase-containing compound metabolic process"/>
    <property type="evidence" value="ECO:0007669"/>
    <property type="project" value="UniProtKB-ARBA"/>
</dbReference>
<dbReference type="GO" id="GO:0005634">
    <property type="term" value="C:nucleus"/>
    <property type="evidence" value="ECO:0007669"/>
    <property type="project" value="TreeGrafter"/>
</dbReference>
<accession>A0A316YX98</accession>
<dbReference type="RefSeq" id="XP_025380930.1">
    <property type="nucleotide sequence ID" value="XM_025520608.1"/>
</dbReference>
<feature type="compositionally biased region" description="Basic and acidic residues" evidence="8">
    <location>
        <begin position="1"/>
        <end position="10"/>
    </location>
</feature>
<evidence type="ECO:0000313" key="10">
    <source>
        <dbReference type="EMBL" id="PWN93732.1"/>
    </source>
</evidence>
<feature type="binding site" evidence="6">
    <location>
        <position position="421"/>
    </location>
    <ligand>
        <name>FAD</name>
        <dbReference type="ChEBI" id="CHEBI:57692"/>
    </ligand>
</feature>
<dbReference type="PROSITE" id="PS51645">
    <property type="entry name" value="PHR_CRY_ALPHA_BETA"/>
    <property type="match status" value="1"/>
</dbReference>
<evidence type="ECO:0000313" key="11">
    <source>
        <dbReference type="Proteomes" id="UP000245768"/>
    </source>
</evidence>
<evidence type="ECO:0000256" key="6">
    <source>
        <dbReference type="PIRSR" id="PIRSR602081-1"/>
    </source>
</evidence>
<dbReference type="Gene3D" id="1.25.40.80">
    <property type="match status" value="1"/>
</dbReference>
<comment type="similarity">
    <text evidence="2">Belongs to the DNA photolyase class-1 family.</text>
</comment>
<evidence type="ECO:0000256" key="8">
    <source>
        <dbReference type="SAM" id="MobiDB-lite"/>
    </source>
</evidence>